<comment type="caution">
    <text evidence="2">The sequence shown here is derived from an EMBL/GenBank/DDBJ whole genome shotgun (WGS) entry which is preliminary data.</text>
</comment>
<proteinExistence type="predicted"/>
<dbReference type="EMBL" id="VULT01000010">
    <property type="protein sequence ID" value="MSS17616.1"/>
    <property type="molecule type" value="Genomic_DNA"/>
</dbReference>
<sequence>MTDSLPEIHITEEEKPTLWSRISTYVYMAAMFAGIWCMFHVFDIYNGTAGKVSPKTEMASGVKGDLNTVKAAKAADNAKMSYKDSIEAGSTAGDNAPLKVAQ</sequence>
<dbReference type="Proteomes" id="UP000483362">
    <property type="component" value="Unassembled WGS sequence"/>
</dbReference>
<accession>A0A6L5XED1</accession>
<gene>
    <name evidence="2" type="ORF">FYJ29_07585</name>
</gene>
<name>A0A6L5XED1_9BACT</name>
<organism evidence="2 3">
    <name type="scientific">Sodaliphilus pleomorphus</name>
    <dbReference type="NCBI Taxonomy" id="2606626"/>
    <lineage>
        <taxon>Bacteria</taxon>
        <taxon>Pseudomonadati</taxon>
        <taxon>Bacteroidota</taxon>
        <taxon>Bacteroidia</taxon>
        <taxon>Bacteroidales</taxon>
        <taxon>Muribaculaceae</taxon>
        <taxon>Sodaliphilus</taxon>
    </lineage>
</organism>
<reference evidence="2 3" key="1">
    <citation type="submission" date="2019-08" db="EMBL/GenBank/DDBJ databases">
        <title>In-depth cultivation of the pig gut microbiome towards novel bacterial diversity and tailored functional studies.</title>
        <authorList>
            <person name="Wylensek D."/>
            <person name="Hitch T.C.A."/>
            <person name="Clavel T."/>
        </authorList>
    </citation>
    <scope>NUCLEOTIDE SEQUENCE [LARGE SCALE GENOMIC DNA]</scope>
    <source>
        <strain evidence="2 3">Oil-RF-744-WCA-WT-10</strain>
    </source>
</reference>
<evidence type="ECO:0000313" key="3">
    <source>
        <dbReference type="Proteomes" id="UP000483362"/>
    </source>
</evidence>
<evidence type="ECO:0000313" key="2">
    <source>
        <dbReference type="EMBL" id="MSS17616.1"/>
    </source>
</evidence>
<keyword evidence="1" id="KW-0472">Membrane</keyword>
<feature type="transmembrane region" description="Helical" evidence="1">
    <location>
        <begin position="25"/>
        <end position="45"/>
    </location>
</feature>
<protein>
    <submittedName>
        <fullName evidence="2">Uncharacterized protein</fullName>
    </submittedName>
</protein>
<keyword evidence="1" id="KW-1133">Transmembrane helix</keyword>
<evidence type="ECO:0000256" key="1">
    <source>
        <dbReference type="SAM" id="Phobius"/>
    </source>
</evidence>
<dbReference type="RefSeq" id="WP_154328547.1">
    <property type="nucleotide sequence ID" value="NZ_CP045696.1"/>
</dbReference>
<keyword evidence="3" id="KW-1185">Reference proteome</keyword>
<keyword evidence="1" id="KW-0812">Transmembrane</keyword>
<dbReference type="AlphaFoldDB" id="A0A6L5XED1"/>